<proteinExistence type="predicted"/>
<feature type="repeat" description="TPR" evidence="1">
    <location>
        <begin position="84"/>
        <end position="117"/>
    </location>
</feature>
<dbReference type="PROSITE" id="PS50005">
    <property type="entry name" value="TPR"/>
    <property type="match status" value="2"/>
</dbReference>
<sequence>MRFRAHAGIFLFCCLALLLAAGLYQRVANPSLEYHLEHAAAPAERGMPPSAAAPGEDKTIPLTPEFAEKLGQAMKDLREQPGNPEIHMYIADIFVRHNDWHSAAKFMERAVAAAPENPKAWYAYGMVLSGHKEYDKAAQAFEKVLTLDAANTDAMANLITLYRRDLNQPMKAVGLAEKILAAPDAGEAAKKIAGEALQKPR</sequence>
<protein>
    <submittedName>
        <fullName evidence="2">Putative Tetratricopeptide TPR_2 repeat protein</fullName>
    </submittedName>
</protein>
<dbReference type="SUPFAM" id="SSF48452">
    <property type="entry name" value="TPR-like"/>
    <property type="match status" value="1"/>
</dbReference>
<dbReference type="EMBL" id="FLUQ01000001">
    <property type="protein sequence ID" value="SBV96227.1"/>
    <property type="molecule type" value="Genomic_DNA"/>
</dbReference>
<keyword evidence="1" id="KW-0802">TPR repeat</keyword>
<gene>
    <name evidence="2" type="ORF">KL86DPRO_11009</name>
</gene>
<accession>A0A212J9U7</accession>
<organism evidence="2">
    <name type="scientific">uncultured delta proteobacterium</name>
    <dbReference type="NCBI Taxonomy" id="34034"/>
    <lineage>
        <taxon>Bacteria</taxon>
        <taxon>Deltaproteobacteria</taxon>
        <taxon>environmental samples</taxon>
    </lineage>
</organism>
<dbReference type="InterPro" id="IPR011990">
    <property type="entry name" value="TPR-like_helical_dom_sf"/>
</dbReference>
<dbReference type="InterPro" id="IPR019734">
    <property type="entry name" value="TPR_rpt"/>
</dbReference>
<evidence type="ECO:0000313" key="2">
    <source>
        <dbReference type="EMBL" id="SBV96227.1"/>
    </source>
</evidence>
<evidence type="ECO:0000256" key="1">
    <source>
        <dbReference type="PROSITE-ProRule" id="PRU00339"/>
    </source>
</evidence>
<feature type="repeat" description="TPR" evidence="1">
    <location>
        <begin position="118"/>
        <end position="151"/>
    </location>
</feature>
<dbReference type="Gene3D" id="1.25.40.10">
    <property type="entry name" value="Tetratricopeptide repeat domain"/>
    <property type="match status" value="1"/>
</dbReference>
<reference evidence="2" key="1">
    <citation type="submission" date="2016-04" db="EMBL/GenBank/DDBJ databases">
        <authorList>
            <person name="Evans L.H."/>
            <person name="Alamgir A."/>
            <person name="Owens N."/>
            <person name="Weber N.D."/>
            <person name="Virtaneva K."/>
            <person name="Barbian K."/>
            <person name="Babar A."/>
            <person name="Rosenke K."/>
        </authorList>
    </citation>
    <scope>NUCLEOTIDE SEQUENCE</scope>
    <source>
        <strain evidence="2">86</strain>
    </source>
</reference>
<dbReference type="Pfam" id="PF13432">
    <property type="entry name" value="TPR_16"/>
    <property type="match status" value="1"/>
</dbReference>
<dbReference type="AlphaFoldDB" id="A0A212J9U7"/>
<dbReference type="SMART" id="SM00028">
    <property type="entry name" value="TPR"/>
    <property type="match status" value="2"/>
</dbReference>
<name>A0A212J9U7_9DELT</name>